<keyword evidence="4" id="KW-1133">Transmembrane helix</keyword>
<dbReference type="SUPFAM" id="SSF51735">
    <property type="entry name" value="NAD(P)-binding Rossmann-fold domains"/>
    <property type="match status" value="1"/>
</dbReference>
<dbReference type="Pfam" id="PF00106">
    <property type="entry name" value="adh_short"/>
    <property type="match status" value="1"/>
</dbReference>
<evidence type="ECO:0000256" key="1">
    <source>
        <dbReference type="ARBA" id="ARBA00022857"/>
    </source>
</evidence>
<dbReference type="InterPro" id="IPR002347">
    <property type="entry name" value="SDR_fam"/>
</dbReference>
<keyword evidence="4" id="KW-0812">Transmembrane</keyword>
<dbReference type="PANTHER" id="PTHR43899:SF26">
    <property type="entry name" value="ENOYL-(ACYL CARRIER) REDUCTASE"/>
    <property type="match status" value="1"/>
</dbReference>
<dbReference type="Gene3D" id="3.40.50.720">
    <property type="entry name" value="NAD(P)-binding Rossmann-like Domain"/>
    <property type="match status" value="1"/>
</dbReference>
<keyword evidence="2" id="KW-0560">Oxidoreductase</keyword>
<comment type="caution">
    <text evidence="5">The sequence shown here is derived from an EMBL/GenBank/DDBJ whole genome shotgun (WGS) entry which is preliminary data.</text>
</comment>
<sequence>MSVLCKNELLPWIPLISALGFLLLLRHLICLTRWVSTAFLRPPKDLRSRYGSWAIVTGCTDGIGRAFAFKLAQRGLNLILVSRSRDKLEQLSEELLATNERLRVRILALDFDGDISDGVREIGEMAKDLDVGVLINNVGVICPNARFFHEVEEELWRSLVRINIEGMVRVTRAVLPAMLWRGRGAVVNMGSGGAIVLPSIPLSAMYASTKAFVDQFSRSLHVEYKHHGIDVQCQVPLYIATKMASMVIKINKPTLFVPSAEDYAEAAIRQIGYEARRMPYWSHSVQWFLARLAPESLLDFWSLKRALKRRARSPPSFQWIN</sequence>
<evidence type="ECO:0000256" key="3">
    <source>
        <dbReference type="RuleBase" id="RU000363"/>
    </source>
</evidence>
<dbReference type="InterPro" id="IPR036291">
    <property type="entry name" value="NAD(P)-bd_dom_sf"/>
</dbReference>
<dbReference type="PIRSF" id="PIRSF000126">
    <property type="entry name" value="11-beta-HSD1"/>
    <property type="match status" value="1"/>
</dbReference>
<dbReference type="InterPro" id="IPR051019">
    <property type="entry name" value="VLCFA-Steroid_DH"/>
</dbReference>
<evidence type="ECO:0000256" key="4">
    <source>
        <dbReference type="SAM" id="Phobius"/>
    </source>
</evidence>
<dbReference type="PRINTS" id="PR00081">
    <property type="entry name" value="GDHRDH"/>
</dbReference>
<evidence type="ECO:0000256" key="2">
    <source>
        <dbReference type="ARBA" id="ARBA00023002"/>
    </source>
</evidence>
<evidence type="ECO:0000313" key="5">
    <source>
        <dbReference type="EMBL" id="KAK4790828.1"/>
    </source>
</evidence>
<dbReference type="PRINTS" id="PR00080">
    <property type="entry name" value="SDRFAMILY"/>
</dbReference>
<name>A0AAN7LLL1_TRANT</name>
<reference evidence="5 6" key="1">
    <citation type="journal article" date="2023" name="Hortic Res">
        <title>Pangenome of water caltrop reveals structural variations and asymmetric subgenome divergence after allopolyploidization.</title>
        <authorList>
            <person name="Zhang X."/>
            <person name="Chen Y."/>
            <person name="Wang L."/>
            <person name="Yuan Y."/>
            <person name="Fang M."/>
            <person name="Shi L."/>
            <person name="Lu R."/>
            <person name="Comes H.P."/>
            <person name="Ma Y."/>
            <person name="Chen Y."/>
            <person name="Huang G."/>
            <person name="Zhou Y."/>
            <person name="Zheng Z."/>
            <person name="Qiu Y."/>
        </authorList>
    </citation>
    <scope>NUCLEOTIDE SEQUENCE [LARGE SCALE GENOMIC DNA]</scope>
    <source>
        <strain evidence="5">F231</strain>
    </source>
</reference>
<comment type="similarity">
    <text evidence="3">Belongs to the short-chain dehydrogenases/reductases (SDR) family.</text>
</comment>
<dbReference type="Proteomes" id="UP001346149">
    <property type="component" value="Unassembled WGS sequence"/>
</dbReference>
<dbReference type="GO" id="GO:0005783">
    <property type="term" value="C:endoplasmic reticulum"/>
    <property type="evidence" value="ECO:0007669"/>
    <property type="project" value="TreeGrafter"/>
</dbReference>
<keyword evidence="4" id="KW-0472">Membrane</keyword>
<dbReference type="EMBL" id="JAXQNO010000009">
    <property type="protein sequence ID" value="KAK4790828.1"/>
    <property type="molecule type" value="Genomic_DNA"/>
</dbReference>
<dbReference type="FunFam" id="3.40.50.720:FF:000137">
    <property type="entry name" value="Hydroxysteroid (17-beta) dehydrogenase 3"/>
    <property type="match status" value="1"/>
</dbReference>
<dbReference type="PANTHER" id="PTHR43899">
    <property type="entry name" value="RH59310P"/>
    <property type="match status" value="1"/>
</dbReference>
<keyword evidence="6" id="KW-1185">Reference proteome</keyword>
<evidence type="ECO:0000313" key="6">
    <source>
        <dbReference type="Proteomes" id="UP001346149"/>
    </source>
</evidence>
<gene>
    <name evidence="5" type="ORF">SAY86_031241</name>
</gene>
<accession>A0AAN7LLL1</accession>
<dbReference type="GO" id="GO:0045703">
    <property type="term" value="F:ketoreductase activity"/>
    <property type="evidence" value="ECO:0007669"/>
    <property type="project" value="TreeGrafter"/>
</dbReference>
<dbReference type="AlphaFoldDB" id="A0AAN7LLL1"/>
<organism evidence="5 6">
    <name type="scientific">Trapa natans</name>
    <name type="common">Water chestnut</name>
    <dbReference type="NCBI Taxonomy" id="22666"/>
    <lineage>
        <taxon>Eukaryota</taxon>
        <taxon>Viridiplantae</taxon>
        <taxon>Streptophyta</taxon>
        <taxon>Embryophyta</taxon>
        <taxon>Tracheophyta</taxon>
        <taxon>Spermatophyta</taxon>
        <taxon>Magnoliopsida</taxon>
        <taxon>eudicotyledons</taxon>
        <taxon>Gunneridae</taxon>
        <taxon>Pentapetalae</taxon>
        <taxon>rosids</taxon>
        <taxon>malvids</taxon>
        <taxon>Myrtales</taxon>
        <taxon>Lythraceae</taxon>
        <taxon>Trapa</taxon>
    </lineage>
</organism>
<protein>
    <submittedName>
        <fullName evidence="5">Uncharacterized protein</fullName>
    </submittedName>
</protein>
<feature type="transmembrane region" description="Helical" evidence="4">
    <location>
        <begin position="12"/>
        <end position="35"/>
    </location>
</feature>
<dbReference type="CDD" id="cd05356">
    <property type="entry name" value="17beta-HSD1_like_SDR_c"/>
    <property type="match status" value="1"/>
</dbReference>
<proteinExistence type="inferred from homology"/>
<keyword evidence="1" id="KW-0521">NADP</keyword>